<dbReference type="GO" id="GO:0044547">
    <property type="term" value="F:DNA topoisomerase binding"/>
    <property type="evidence" value="ECO:0007669"/>
    <property type="project" value="TreeGrafter"/>
</dbReference>
<reference evidence="2" key="1">
    <citation type="submission" date="2025-08" db="UniProtKB">
        <authorList>
            <consortium name="RefSeq"/>
        </authorList>
    </citation>
    <scope>IDENTIFICATION</scope>
    <source>
        <strain evidence="2">Airmid</strain>
    </source>
</reference>
<dbReference type="AlphaFoldDB" id="A0A6P6Y074"/>
<dbReference type="OrthoDB" id="6508494at2759"/>
<dbReference type="GO" id="GO:0044774">
    <property type="term" value="P:mitotic DNA integrity checkpoint signaling"/>
    <property type="evidence" value="ECO:0007669"/>
    <property type="project" value="TreeGrafter"/>
</dbReference>
<dbReference type="GO" id="GO:0003697">
    <property type="term" value="F:single-stranded DNA binding"/>
    <property type="evidence" value="ECO:0007669"/>
    <property type="project" value="TreeGrafter"/>
</dbReference>
<dbReference type="InterPro" id="IPR036397">
    <property type="entry name" value="RNaseH_sf"/>
</dbReference>
<protein>
    <submittedName>
        <fullName evidence="2">Histone-lysine N-methyltransferase SETMAR-like</fullName>
    </submittedName>
</protein>
<evidence type="ECO:0000313" key="1">
    <source>
        <dbReference type="Proteomes" id="UP000515146"/>
    </source>
</evidence>
<dbReference type="GO" id="GO:0035861">
    <property type="term" value="C:site of double-strand break"/>
    <property type="evidence" value="ECO:0007669"/>
    <property type="project" value="TreeGrafter"/>
</dbReference>
<dbReference type="GO" id="GO:0031297">
    <property type="term" value="P:replication fork processing"/>
    <property type="evidence" value="ECO:0007669"/>
    <property type="project" value="TreeGrafter"/>
</dbReference>
<dbReference type="InterPro" id="IPR001888">
    <property type="entry name" value="Transposase_1"/>
</dbReference>
<accession>A0A6P6Y074</accession>
<dbReference type="GO" id="GO:0042800">
    <property type="term" value="F:histone H3K4 methyltransferase activity"/>
    <property type="evidence" value="ECO:0007669"/>
    <property type="project" value="TreeGrafter"/>
</dbReference>
<evidence type="ECO:0000313" key="2">
    <source>
        <dbReference type="RefSeq" id="XP_027198501.1"/>
    </source>
</evidence>
<gene>
    <name evidence="2" type="primary">LOC113792770</name>
</gene>
<dbReference type="GO" id="GO:0005634">
    <property type="term" value="C:nucleus"/>
    <property type="evidence" value="ECO:0007669"/>
    <property type="project" value="TreeGrafter"/>
</dbReference>
<dbReference type="InterPro" id="IPR052709">
    <property type="entry name" value="Transposase-MT_Hybrid"/>
</dbReference>
<keyword evidence="1" id="KW-1185">Reference proteome</keyword>
<dbReference type="Gene3D" id="3.30.420.10">
    <property type="entry name" value="Ribonuclease H-like superfamily/Ribonuclease H"/>
    <property type="match status" value="1"/>
</dbReference>
<dbReference type="GO" id="GO:0015074">
    <property type="term" value="P:DNA integration"/>
    <property type="evidence" value="ECO:0007669"/>
    <property type="project" value="TreeGrafter"/>
</dbReference>
<dbReference type="GO" id="GO:0000793">
    <property type="term" value="C:condensed chromosome"/>
    <property type="evidence" value="ECO:0007669"/>
    <property type="project" value="TreeGrafter"/>
</dbReference>
<dbReference type="GO" id="GO:0006303">
    <property type="term" value="P:double-strand break repair via nonhomologous end joining"/>
    <property type="evidence" value="ECO:0007669"/>
    <property type="project" value="TreeGrafter"/>
</dbReference>
<dbReference type="InParanoid" id="A0A6P6Y074"/>
<name>A0A6P6Y074_DERPT</name>
<dbReference type="RefSeq" id="XP_027198501.1">
    <property type="nucleotide sequence ID" value="XM_027342700.1"/>
</dbReference>
<dbReference type="GO" id="GO:0046975">
    <property type="term" value="F:histone H3K36 methyltransferase activity"/>
    <property type="evidence" value="ECO:0007669"/>
    <property type="project" value="TreeGrafter"/>
</dbReference>
<dbReference type="GO" id="GO:0000729">
    <property type="term" value="P:DNA double-strand break processing"/>
    <property type="evidence" value="ECO:0007669"/>
    <property type="project" value="TreeGrafter"/>
</dbReference>
<proteinExistence type="predicted"/>
<dbReference type="OMA" id="WLSINCE"/>
<dbReference type="Proteomes" id="UP000515146">
    <property type="component" value="Unplaced"/>
</dbReference>
<dbReference type="Pfam" id="PF01359">
    <property type="entry name" value="Transposase_1"/>
    <property type="match status" value="1"/>
</dbReference>
<dbReference type="PANTHER" id="PTHR46060:SF2">
    <property type="entry name" value="HISTONE-LYSINE N-METHYLTRANSFERASE SETMAR"/>
    <property type="match status" value="1"/>
</dbReference>
<dbReference type="GO" id="GO:0000014">
    <property type="term" value="F:single-stranded DNA endodeoxyribonuclease activity"/>
    <property type="evidence" value="ECO:0007669"/>
    <property type="project" value="TreeGrafter"/>
</dbReference>
<dbReference type="GO" id="GO:0003690">
    <property type="term" value="F:double-stranded DNA binding"/>
    <property type="evidence" value="ECO:0007669"/>
    <property type="project" value="TreeGrafter"/>
</dbReference>
<organism evidence="1 2">
    <name type="scientific">Dermatophagoides pteronyssinus</name>
    <name type="common">European house dust mite</name>
    <dbReference type="NCBI Taxonomy" id="6956"/>
    <lineage>
        <taxon>Eukaryota</taxon>
        <taxon>Metazoa</taxon>
        <taxon>Ecdysozoa</taxon>
        <taxon>Arthropoda</taxon>
        <taxon>Chelicerata</taxon>
        <taxon>Arachnida</taxon>
        <taxon>Acari</taxon>
        <taxon>Acariformes</taxon>
        <taxon>Sarcoptiformes</taxon>
        <taxon>Astigmata</taxon>
        <taxon>Psoroptidia</taxon>
        <taxon>Analgoidea</taxon>
        <taxon>Pyroglyphidae</taxon>
        <taxon>Dermatophagoidinae</taxon>
        <taxon>Dermatophagoides</taxon>
    </lineage>
</organism>
<dbReference type="KEGG" id="dpte:113792770"/>
<sequence>MRKKWLSPGQSPAPTARRELHPRKVLLSVWWDIRGVIHHEILEPGRTITAEVYWEQLDLLKSAIDQKRPALANRKGTVFHCDKTHLHTARITLNKLSECG</sequence>
<dbReference type="PANTHER" id="PTHR46060">
    <property type="entry name" value="MARINER MOS1 TRANSPOSASE-LIKE PROTEIN"/>
    <property type="match status" value="1"/>
</dbReference>